<accession>A0A0F9DTH6</accession>
<dbReference type="AlphaFoldDB" id="A0A0F9DTH6"/>
<proteinExistence type="predicted"/>
<reference evidence="1" key="1">
    <citation type="journal article" date="2015" name="Nature">
        <title>Complex archaea that bridge the gap between prokaryotes and eukaryotes.</title>
        <authorList>
            <person name="Spang A."/>
            <person name="Saw J.H."/>
            <person name="Jorgensen S.L."/>
            <person name="Zaremba-Niedzwiedzka K."/>
            <person name="Martijn J."/>
            <person name="Lind A.E."/>
            <person name="van Eijk R."/>
            <person name="Schleper C."/>
            <person name="Guy L."/>
            <person name="Ettema T.J."/>
        </authorList>
    </citation>
    <scope>NUCLEOTIDE SEQUENCE</scope>
</reference>
<sequence>MKNVQAIEGIDSKRKLLARAYMWQGLIKSRQITPELYAEAMVILAKKLGFEITDETLKDASAKYV</sequence>
<name>A0A0F9DTH6_9ZZZZ</name>
<organism evidence="1">
    <name type="scientific">marine sediment metagenome</name>
    <dbReference type="NCBI Taxonomy" id="412755"/>
    <lineage>
        <taxon>unclassified sequences</taxon>
        <taxon>metagenomes</taxon>
        <taxon>ecological metagenomes</taxon>
    </lineage>
</organism>
<evidence type="ECO:0000313" key="1">
    <source>
        <dbReference type="EMBL" id="KKL65143.1"/>
    </source>
</evidence>
<comment type="caution">
    <text evidence="1">The sequence shown here is derived from an EMBL/GenBank/DDBJ whole genome shotgun (WGS) entry which is preliminary data.</text>
</comment>
<gene>
    <name evidence="1" type="ORF">LCGC14_2157950</name>
</gene>
<protein>
    <submittedName>
        <fullName evidence="1">Uncharacterized protein</fullName>
    </submittedName>
</protein>
<dbReference type="EMBL" id="LAZR01027628">
    <property type="protein sequence ID" value="KKL65143.1"/>
    <property type="molecule type" value="Genomic_DNA"/>
</dbReference>